<reference evidence="2" key="2">
    <citation type="submission" date="2025-08" db="UniProtKB">
        <authorList>
            <consortium name="Ensembl"/>
        </authorList>
    </citation>
    <scope>IDENTIFICATION</scope>
</reference>
<evidence type="ECO:0000313" key="3">
    <source>
        <dbReference type="Proteomes" id="UP000694680"/>
    </source>
</evidence>
<dbReference type="Proteomes" id="UP000694680">
    <property type="component" value="Chromosome 6"/>
</dbReference>
<proteinExistence type="predicted"/>
<protein>
    <submittedName>
        <fullName evidence="2">Uncharacterized protein</fullName>
    </submittedName>
</protein>
<accession>A0A8C5GDL3</accession>
<feature type="compositionally biased region" description="Basic and acidic residues" evidence="1">
    <location>
        <begin position="71"/>
        <end position="95"/>
    </location>
</feature>
<organism evidence="2 3">
    <name type="scientific">Gouania willdenowi</name>
    <name type="common">Blunt-snouted clingfish</name>
    <name type="synonym">Lepadogaster willdenowi</name>
    <dbReference type="NCBI Taxonomy" id="441366"/>
    <lineage>
        <taxon>Eukaryota</taxon>
        <taxon>Metazoa</taxon>
        <taxon>Chordata</taxon>
        <taxon>Craniata</taxon>
        <taxon>Vertebrata</taxon>
        <taxon>Euteleostomi</taxon>
        <taxon>Actinopterygii</taxon>
        <taxon>Neopterygii</taxon>
        <taxon>Teleostei</taxon>
        <taxon>Neoteleostei</taxon>
        <taxon>Acanthomorphata</taxon>
        <taxon>Ovalentaria</taxon>
        <taxon>Blenniimorphae</taxon>
        <taxon>Blenniiformes</taxon>
        <taxon>Gobiesocoidei</taxon>
        <taxon>Gobiesocidae</taxon>
        <taxon>Gobiesocinae</taxon>
        <taxon>Gouania</taxon>
    </lineage>
</organism>
<evidence type="ECO:0000256" key="1">
    <source>
        <dbReference type="SAM" id="MobiDB-lite"/>
    </source>
</evidence>
<dbReference type="Ensembl" id="ENSGWIT00000031338.1">
    <property type="protein sequence ID" value="ENSGWIP00000028736.1"/>
    <property type="gene ID" value="ENSGWIG00000014985.1"/>
</dbReference>
<feature type="region of interest" description="Disordered" evidence="1">
    <location>
        <begin position="68"/>
        <end position="110"/>
    </location>
</feature>
<reference evidence="2" key="1">
    <citation type="submission" date="2020-06" db="EMBL/GenBank/DDBJ databases">
        <authorList>
            <consortium name="Wellcome Sanger Institute Data Sharing"/>
        </authorList>
    </citation>
    <scope>NUCLEOTIDE SEQUENCE [LARGE SCALE GENOMIC DNA]</scope>
</reference>
<name>A0A8C5GDL3_GOUWI</name>
<evidence type="ECO:0000313" key="2">
    <source>
        <dbReference type="Ensembl" id="ENSGWIP00000028736.1"/>
    </source>
</evidence>
<dbReference type="AlphaFoldDB" id="A0A8C5GDL3"/>
<keyword evidence="3" id="KW-1185">Reference proteome</keyword>
<sequence length="168" mass="18743">TSICNPLCSPQDCLFQHNWSANHQNVFTLLSGGRLLQLERVKNQAAQREPPEPSSALLERLLIPLMKRQKRSDQVDPSDPLRTESHPTKDLKDVEQSLPEQDQAGAVSKETITSCHDPLRVLQPNAPISPVKNNIADQVVGIGQVLDTNSHSSSESYLFIEMCSKLYF</sequence>
<reference evidence="2" key="3">
    <citation type="submission" date="2025-09" db="UniProtKB">
        <authorList>
            <consortium name="Ensembl"/>
        </authorList>
    </citation>
    <scope>IDENTIFICATION</scope>
</reference>